<dbReference type="PRINTS" id="PR01874">
    <property type="entry name" value="DNAREPAIRADA"/>
</dbReference>
<gene>
    <name evidence="4" type="ORF">IPJ89_05160</name>
</gene>
<accession>A0A7T9DJJ1</accession>
<name>A0A7T9DJJ1_9ARCH</name>
<feature type="domain" description="KaiC" evidence="3">
    <location>
        <begin position="2"/>
        <end position="251"/>
    </location>
</feature>
<dbReference type="PANTHER" id="PTHR43637">
    <property type="entry name" value="UPF0273 PROTEIN TM_0370"/>
    <property type="match status" value="1"/>
</dbReference>
<organism evidence="4">
    <name type="scientific">Candidatus Iainarchaeum sp</name>
    <dbReference type="NCBI Taxonomy" id="3101447"/>
    <lineage>
        <taxon>Archaea</taxon>
        <taxon>Candidatus Iainarchaeota</taxon>
        <taxon>Candidatus Iainarchaeia</taxon>
        <taxon>Candidatus Iainarchaeales</taxon>
        <taxon>Candidatus Iainarchaeaceae</taxon>
        <taxon>Candidatus Iainarchaeum</taxon>
    </lineage>
</organism>
<sequence>MIKVKTGIQGLDKALNGGFPEGNLVLLSGGAGTGKSTISMQYLVNGAKLFGERGLFISTEQSEEELQKAASQYGWNLTDLENRNLLRVVYYKVLSEDHFLQRIEEVVKEFKPKRIVVDSVTTLTDSMMMSELQKDQAFSMVKIADNVSPVPRTEQIMTKIILYNLLGRFKEFDATIMLTSELYEDSKKLSADGVSEFVADGVITLEYISVGQNVFRTMRIRKMRYTDHERASLNYELSPQGVNVSGQELGI</sequence>
<keyword evidence="2" id="KW-0067">ATP-binding</keyword>
<proteinExistence type="predicted"/>
<dbReference type="PANTHER" id="PTHR43637:SF1">
    <property type="entry name" value="UPF0273 PROTEIN TM_0370"/>
    <property type="match status" value="1"/>
</dbReference>
<dbReference type="InterPro" id="IPR027417">
    <property type="entry name" value="P-loop_NTPase"/>
</dbReference>
<dbReference type="EMBL" id="CP064981">
    <property type="protein sequence ID" value="QQR92506.1"/>
    <property type="molecule type" value="Genomic_DNA"/>
</dbReference>
<keyword evidence="1" id="KW-0547">Nucleotide-binding</keyword>
<dbReference type="Proteomes" id="UP000596004">
    <property type="component" value="Chromosome"/>
</dbReference>
<dbReference type="Gene3D" id="3.40.50.300">
    <property type="entry name" value="P-loop containing nucleotide triphosphate hydrolases"/>
    <property type="match status" value="1"/>
</dbReference>
<dbReference type="InterPro" id="IPR014774">
    <property type="entry name" value="KaiC-like_dom"/>
</dbReference>
<reference evidence="4" key="1">
    <citation type="submission" date="2020-11" db="EMBL/GenBank/DDBJ databases">
        <title>Connecting structure to function with the recovery of over 1000 high-quality activated sludge metagenome-assembled genomes encoding full-length rRNA genes using long-read sequencing.</title>
        <authorList>
            <person name="Singleton C.M."/>
            <person name="Petriglieri F."/>
            <person name="Kristensen J.M."/>
            <person name="Kirkegaard R.H."/>
            <person name="Michaelsen T.Y."/>
            <person name="Andersen M.H."/>
            <person name="Karst S.M."/>
            <person name="Dueholm M.S."/>
            <person name="Nielsen P.H."/>
            <person name="Albertsen M."/>
        </authorList>
    </citation>
    <scope>NUCLEOTIDE SEQUENCE</scope>
    <source>
        <strain evidence="4">Fred_18-Q3-R57-64_BAT3C.431</strain>
    </source>
</reference>
<protein>
    <submittedName>
        <fullName evidence="4">AAA family ATPase</fullName>
    </submittedName>
</protein>
<dbReference type="AlphaFoldDB" id="A0A7T9DJJ1"/>
<dbReference type="Pfam" id="PF06745">
    <property type="entry name" value="ATPase"/>
    <property type="match status" value="2"/>
</dbReference>
<evidence type="ECO:0000313" key="4">
    <source>
        <dbReference type="EMBL" id="QQR92506.1"/>
    </source>
</evidence>
<dbReference type="InterPro" id="IPR010624">
    <property type="entry name" value="KaiC_dom"/>
</dbReference>
<evidence type="ECO:0000256" key="1">
    <source>
        <dbReference type="ARBA" id="ARBA00022741"/>
    </source>
</evidence>
<evidence type="ECO:0000259" key="3">
    <source>
        <dbReference type="PROSITE" id="PS51146"/>
    </source>
</evidence>
<dbReference type="GO" id="GO:0005524">
    <property type="term" value="F:ATP binding"/>
    <property type="evidence" value="ECO:0007669"/>
    <property type="project" value="UniProtKB-KW"/>
</dbReference>
<dbReference type="SUPFAM" id="SSF52540">
    <property type="entry name" value="P-loop containing nucleoside triphosphate hydrolases"/>
    <property type="match status" value="1"/>
</dbReference>
<evidence type="ECO:0000256" key="2">
    <source>
        <dbReference type="ARBA" id="ARBA00022840"/>
    </source>
</evidence>
<dbReference type="PROSITE" id="PS51146">
    <property type="entry name" value="KAIC"/>
    <property type="match status" value="1"/>
</dbReference>